<evidence type="ECO:0000256" key="1">
    <source>
        <dbReference type="ARBA" id="ARBA00022737"/>
    </source>
</evidence>
<organism evidence="3 4">
    <name type="scientific">Adiantum capillus-veneris</name>
    <name type="common">Maidenhair fern</name>
    <dbReference type="NCBI Taxonomy" id="13818"/>
    <lineage>
        <taxon>Eukaryota</taxon>
        <taxon>Viridiplantae</taxon>
        <taxon>Streptophyta</taxon>
        <taxon>Embryophyta</taxon>
        <taxon>Tracheophyta</taxon>
        <taxon>Polypodiopsida</taxon>
        <taxon>Polypodiidae</taxon>
        <taxon>Polypodiales</taxon>
        <taxon>Pteridineae</taxon>
        <taxon>Pteridaceae</taxon>
        <taxon>Vittarioideae</taxon>
        <taxon>Adiantum</taxon>
    </lineage>
</organism>
<accession>A0A9D4ZLR6</accession>
<feature type="repeat" description="PPR" evidence="2">
    <location>
        <begin position="284"/>
        <end position="318"/>
    </location>
</feature>
<feature type="repeat" description="PPR" evidence="2">
    <location>
        <begin position="82"/>
        <end position="116"/>
    </location>
</feature>
<sequence>MLITASETLSHVELPAIEDWLRSLDHCREKKDLPSTRRVCARIHGNGLQTLEVLGNYLVPTFAECGSIQDAFQVFQKLEDHNEQSWTSLIQVTAEYGDCGDGFHLLQSMQDNGVAPSRYTYLSLLRVCARVRDEHKGRELHAQIIFAGLEADEFLGNTMVDMYAKCGCLADAKSVFDGLPVQSVVSWNALISGYAMYGLAESALHCFEQMRQKGIVANAITFLPCLKACGSMQAYGKCQEIHVEVVREGFEDDYFVGSTLLDIYAKCGFLAEAQELFDELSVHDVVSWTALIAGYAEHGCGQQALHLFDRMQVEGFVPNVVTYVCGIKACSCIGALHRGYELHCEIIKDGLPMDFAVGGSLVDMYAKCGCLEEAEDVFYELPSRDVVLWTALIAGFAEHGYDVEARKLLKQMQSEGVYPDGVTLVGILKACANAANLSLGQEIHAEVAKEGAETDSFVVNKLVDMYAKCGSLEEAHEVLDEQDVRDVITWSALISGYTEHELDEEALNCFADMQQEGILPDAFTFVSILKACANLGALERGQEIFARIVEEDLEKDSFIGNILVTMYGKCGFQLEAQDVFDSLQFQDLVSWNALIEFTSSNKVLGCLHRMRLKSVTPDALTYVCSLKACSGDGDTGLEIHAEVLKAGFENDDLVANSLVDMYVKCGMLSEVMDLFNRLLFRDVVSWNTLIAGFADQGLNEKALQCLEQMQADNFFLDAATCLSSLNACSNLRAVDKGLEIHYEIAKEGFDCSPVVCNALIDMYVECAWLVEAQEVFDMLLSVRDVVSWSTLVKGYSEQENTEMAYLLYKQMQEQGVLPASSIFRSLLSAYGSVVALESVKRIDAQIRKHDGLRSLEPSLVSAVINTYIKCGSMVDPQVLSDTMAERGLAGWNALITGHVRQGKTDQAFLIFERMEEERVQPDGITFVSLLNACCHGGFVEMGRSYYEKMSNEYAITPSVKHHTCMMDLLGRSGELNEAARMLEMLPFENDLVPWSTMLGACKNWGNTELGKQAFEQVIFLGENSSAAFVLMGNICADVSVIESQDVEIEDFKSLEGVSNMKVDSFECENFVAV</sequence>
<dbReference type="InterPro" id="IPR046960">
    <property type="entry name" value="PPR_At4g14850-like_plant"/>
</dbReference>
<reference evidence="3 4" key="1">
    <citation type="submission" date="2021-01" db="EMBL/GenBank/DDBJ databases">
        <title>Adiantum capillus-veneris genome.</title>
        <authorList>
            <person name="Fang Y."/>
            <person name="Liao Q."/>
        </authorList>
    </citation>
    <scope>NUCLEOTIDE SEQUENCE [LARGE SCALE GENOMIC DNA]</scope>
    <source>
        <strain evidence="3">H3</strain>
        <tissue evidence="3">Leaf</tissue>
    </source>
</reference>
<dbReference type="FunFam" id="1.25.40.10:FF:000158">
    <property type="entry name" value="pentatricopeptide repeat-containing protein At2g33680"/>
    <property type="match status" value="1"/>
</dbReference>
<feature type="repeat" description="PPR" evidence="2">
    <location>
        <begin position="682"/>
        <end position="716"/>
    </location>
</feature>
<gene>
    <name evidence="3" type="ORF">GOP47_0005827</name>
</gene>
<dbReference type="FunFam" id="1.25.40.10:FF:000344">
    <property type="entry name" value="Pentatricopeptide repeat-containing protein"/>
    <property type="match status" value="1"/>
</dbReference>
<keyword evidence="1" id="KW-0677">Repeat</keyword>
<dbReference type="Proteomes" id="UP000886520">
    <property type="component" value="Chromosome 5"/>
</dbReference>
<dbReference type="PROSITE" id="PS51375">
    <property type="entry name" value="PPR"/>
    <property type="match status" value="9"/>
</dbReference>
<dbReference type="NCBIfam" id="TIGR00756">
    <property type="entry name" value="PPR"/>
    <property type="match status" value="7"/>
</dbReference>
<comment type="caution">
    <text evidence="3">The sequence shown here is derived from an EMBL/GenBank/DDBJ whole genome shotgun (WGS) entry which is preliminary data.</text>
</comment>
<dbReference type="Pfam" id="PF01535">
    <property type="entry name" value="PPR"/>
    <property type="match status" value="6"/>
</dbReference>
<feature type="repeat" description="PPR" evidence="2">
    <location>
        <begin position="521"/>
        <end position="555"/>
    </location>
</feature>
<dbReference type="EMBL" id="JABFUD020000005">
    <property type="protein sequence ID" value="KAI5080348.1"/>
    <property type="molecule type" value="Genomic_DNA"/>
</dbReference>
<dbReference type="InterPro" id="IPR002885">
    <property type="entry name" value="PPR_rpt"/>
</dbReference>
<feature type="repeat" description="PPR" evidence="2">
    <location>
        <begin position="887"/>
        <end position="921"/>
    </location>
</feature>
<dbReference type="Pfam" id="PF13812">
    <property type="entry name" value="PPR_3"/>
    <property type="match status" value="1"/>
</dbReference>
<evidence type="ECO:0000256" key="2">
    <source>
        <dbReference type="PROSITE-ProRule" id="PRU00708"/>
    </source>
</evidence>
<dbReference type="FunFam" id="1.25.40.10:FF:000381">
    <property type="entry name" value="Pentatricopeptide repeat-containing protein"/>
    <property type="match status" value="1"/>
</dbReference>
<dbReference type="AlphaFoldDB" id="A0A9D4ZLR6"/>
<dbReference type="FunFam" id="1.25.40.10:FF:000031">
    <property type="entry name" value="Pentatricopeptide repeat-containing protein mitochondrial"/>
    <property type="match status" value="3"/>
</dbReference>
<proteinExistence type="predicted"/>
<dbReference type="GO" id="GO:0048731">
    <property type="term" value="P:system development"/>
    <property type="evidence" value="ECO:0007669"/>
    <property type="project" value="UniProtKB-ARBA"/>
</dbReference>
<evidence type="ECO:0008006" key="5">
    <source>
        <dbReference type="Google" id="ProtNLM"/>
    </source>
</evidence>
<feature type="repeat" description="PPR" evidence="2">
    <location>
        <begin position="385"/>
        <end position="419"/>
    </location>
</feature>
<feature type="repeat" description="PPR" evidence="2">
    <location>
        <begin position="183"/>
        <end position="217"/>
    </location>
</feature>
<feature type="repeat" description="PPR" evidence="2">
    <location>
        <begin position="784"/>
        <end position="818"/>
    </location>
</feature>
<dbReference type="GO" id="GO:0003723">
    <property type="term" value="F:RNA binding"/>
    <property type="evidence" value="ECO:0007669"/>
    <property type="project" value="InterPro"/>
</dbReference>
<dbReference type="GO" id="GO:0009451">
    <property type="term" value="P:RNA modification"/>
    <property type="evidence" value="ECO:0007669"/>
    <property type="project" value="InterPro"/>
</dbReference>
<dbReference type="PANTHER" id="PTHR47926:SF382">
    <property type="entry name" value="PENTACOTRIPEPTIDE-REPEAT REGION OF PRORP DOMAIN-CONTAINING PROTEIN"/>
    <property type="match status" value="1"/>
</dbReference>
<evidence type="ECO:0000313" key="3">
    <source>
        <dbReference type="EMBL" id="KAI5080348.1"/>
    </source>
</evidence>
<evidence type="ECO:0000313" key="4">
    <source>
        <dbReference type="Proteomes" id="UP000886520"/>
    </source>
</evidence>
<dbReference type="Gene3D" id="1.25.40.10">
    <property type="entry name" value="Tetratricopeptide repeat domain"/>
    <property type="match status" value="7"/>
</dbReference>
<dbReference type="InterPro" id="IPR011990">
    <property type="entry name" value="TPR-like_helical_dom_sf"/>
</dbReference>
<name>A0A9D4ZLR6_ADICA</name>
<feature type="repeat" description="PPR" evidence="2">
    <location>
        <begin position="486"/>
        <end position="520"/>
    </location>
</feature>
<dbReference type="OrthoDB" id="1934782at2759"/>
<dbReference type="PANTHER" id="PTHR47926">
    <property type="entry name" value="PENTATRICOPEPTIDE REPEAT-CONTAINING PROTEIN"/>
    <property type="match status" value="1"/>
</dbReference>
<dbReference type="Pfam" id="PF13041">
    <property type="entry name" value="PPR_2"/>
    <property type="match status" value="6"/>
</dbReference>
<keyword evidence="4" id="KW-1185">Reference proteome</keyword>
<protein>
    <recommendedName>
        <fullName evidence="5">Pentatricopeptide repeat-containing protein</fullName>
    </recommendedName>
</protein>